<dbReference type="Gene3D" id="2.60.120.290">
    <property type="entry name" value="Spermadhesin, CUB domain"/>
    <property type="match status" value="1"/>
</dbReference>
<feature type="domain" description="CUB" evidence="4">
    <location>
        <begin position="145"/>
        <end position="262"/>
    </location>
</feature>
<evidence type="ECO:0000256" key="3">
    <source>
        <dbReference type="PROSITE-ProRule" id="PRU00059"/>
    </source>
</evidence>
<dbReference type="PROSITE" id="PS01180">
    <property type="entry name" value="CUB"/>
    <property type="match status" value="2"/>
</dbReference>
<dbReference type="EMBL" id="CAJHJT010000012">
    <property type="protein sequence ID" value="CAD6999765.1"/>
    <property type="molecule type" value="Genomic_DNA"/>
</dbReference>
<feature type="domain" description="CUB" evidence="4">
    <location>
        <begin position="481"/>
        <end position="614"/>
    </location>
</feature>
<name>A0A811UPH9_CERCA</name>
<dbReference type="InterPro" id="IPR000859">
    <property type="entry name" value="CUB_dom"/>
</dbReference>
<evidence type="ECO:0000259" key="4">
    <source>
        <dbReference type="PROSITE" id="PS01180"/>
    </source>
</evidence>
<comment type="caution">
    <text evidence="3">Lacks conserved residue(s) required for the propagation of feature annotation.</text>
</comment>
<gene>
    <name evidence="5" type="ORF">CCAP1982_LOCUS8288</name>
</gene>
<evidence type="ECO:0000313" key="6">
    <source>
        <dbReference type="Proteomes" id="UP000606786"/>
    </source>
</evidence>
<accession>A0A811UPH9</accession>
<protein>
    <submittedName>
        <fullName evidence="5">(Mediterranean fruit fly) hypothetical protein</fullName>
    </submittedName>
</protein>
<sequence length="850" mass="94956">MKFVKIRSLHAAFRTFCASSHLQQQHAEHTATIHTFKLNSSVKRLSAVVYTKVSTKKKKKRFVFEDEFRCRQSLRRVPRNDSVAREYAFKTVRFPRGEGVSYFCILKMFFNLIKTHNVLSVHSLTLLLGLACLSSCATHDELPKCGLSGVYKTRQSVIESPNYPNNYPTSTCWDYVIRSPYRCPTKFHIQFLDFHLESSDNCSKDYLAIGVENDGDDMDLLCGQVIGIKKYHTPGGILRLRFVSDESPWTTARGFKLLITRLACEREDFLLETQNSIDEDTEQILAPSADFQPPKDNLTQLFRNWSQTEQHVPYSTAPLFGWNLPVPPPPAFGDLYAPNQRLNLGGGVNKPCGPEPANVIAYPPPLGGYPVVGYRSNDAQEPLSADQYVSDLQTDIKSKHFKTDSLVKSVNDPQPRQQFAGPPLPGTPLTGFQSTTLPAVGAQLGGAQIVAPQYPVTQDSSLLLGNNQGVAISTTTTQQCCTSSFHQKRFYLSSPGFPRTAFTSLLPTQQRDCKFGLEKNADNICRLRIEFKFFDFGQTYVGTGAVQGNVNVAISTTRDICTEDFIEIDGERFCGCRTGHVYTSTWGLGAKQIRMRMGYSGVPSSGFLLEIYQEECQETAFVQQQRPAHDMPANVAQPGLAGVGLLNTIANPNVYNPTRQGFLNQQQLPGYQQPTYLAQPLQTNIPISQIPYRTLQAPNLNPYLVAQQQQQQQQLQQRQQLWLPAAPPPYAGPLNGIPPPFGPAPSPFYRHARTSNDITAASTHQPMTVVETNSTRKEYYYFDADDALGHLRANDEPDDLDRNGVAPTAAVRDRCSYSTMDALRLTVDTLWITKPTCYAPLRSWFSNIFG</sequence>
<organism evidence="5 6">
    <name type="scientific">Ceratitis capitata</name>
    <name type="common">Mediterranean fruit fly</name>
    <name type="synonym">Tephritis capitata</name>
    <dbReference type="NCBI Taxonomy" id="7213"/>
    <lineage>
        <taxon>Eukaryota</taxon>
        <taxon>Metazoa</taxon>
        <taxon>Ecdysozoa</taxon>
        <taxon>Arthropoda</taxon>
        <taxon>Hexapoda</taxon>
        <taxon>Insecta</taxon>
        <taxon>Pterygota</taxon>
        <taxon>Neoptera</taxon>
        <taxon>Endopterygota</taxon>
        <taxon>Diptera</taxon>
        <taxon>Brachycera</taxon>
        <taxon>Muscomorpha</taxon>
        <taxon>Tephritoidea</taxon>
        <taxon>Tephritidae</taxon>
        <taxon>Ceratitis</taxon>
        <taxon>Ceratitis</taxon>
    </lineage>
</organism>
<dbReference type="SUPFAM" id="SSF49854">
    <property type="entry name" value="Spermadhesin, CUB domain"/>
    <property type="match status" value="1"/>
</dbReference>
<keyword evidence="6" id="KW-1185">Reference proteome</keyword>
<dbReference type="Proteomes" id="UP000606786">
    <property type="component" value="Unassembled WGS sequence"/>
</dbReference>
<keyword evidence="2" id="KW-1015">Disulfide bond</keyword>
<dbReference type="CDD" id="cd00041">
    <property type="entry name" value="CUB"/>
    <property type="match status" value="1"/>
</dbReference>
<dbReference type="OrthoDB" id="6369184at2759"/>
<dbReference type="PANTHER" id="PTHR24251">
    <property type="entry name" value="OVOCHYMASE-RELATED"/>
    <property type="match status" value="1"/>
</dbReference>
<dbReference type="Pfam" id="PF00431">
    <property type="entry name" value="CUB"/>
    <property type="match status" value="1"/>
</dbReference>
<evidence type="ECO:0000313" key="5">
    <source>
        <dbReference type="EMBL" id="CAD6999765.1"/>
    </source>
</evidence>
<dbReference type="AlphaFoldDB" id="A0A811UPH9"/>
<comment type="caution">
    <text evidence="5">The sequence shown here is derived from an EMBL/GenBank/DDBJ whole genome shotgun (WGS) entry which is preliminary data.</text>
</comment>
<evidence type="ECO:0000256" key="2">
    <source>
        <dbReference type="ARBA" id="ARBA00023157"/>
    </source>
</evidence>
<dbReference type="InterPro" id="IPR035914">
    <property type="entry name" value="Sperma_CUB_dom_sf"/>
</dbReference>
<keyword evidence="1" id="KW-0677">Repeat</keyword>
<reference evidence="5" key="1">
    <citation type="submission" date="2020-11" db="EMBL/GenBank/DDBJ databases">
        <authorList>
            <person name="Whitehead M."/>
        </authorList>
    </citation>
    <scope>NUCLEOTIDE SEQUENCE</scope>
    <source>
        <strain evidence="5">EGII</strain>
    </source>
</reference>
<evidence type="ECO:0000256" key="1">
    <source>
        <dbReference type="ARBA" id="ARBA00022737"/>
    </source>
</evidence>
<proteinExistence type="predicted"/>
<dbReference type="SMART" id="SM00042">
    <property type="entry name" value="CUB"/>
    <property type="match status" value="1"/>
</dbReference>